<dbReference type="EMBL" id="JAVRJZ010000002">
    <property type="protein sequence ID" value="KAK2726209.1"/>
    <property type="molecule type" value="Genomic_DNA"/>
</dbReference>
<evidence type="ECO:0000313" key="3">
    <source>
        <dbReference type="EMBL" id="KAK2726208.1"/>
    </source>
</evidence>
<name>A0AA88LCD7_ARTSF</name>
<proteinExistence type="predicted"/>
<keyword evidence="4" id="KW-1185">Reference proteome</keyword>
<comment type="caution">
    <text evidence="3">The sequence shown here is derived from an EMBL/GenBank/DDBJ whole genome shotgun (WGS) entry which is preliminary data.</text>
</comment>
<gene>
    <name evidence="3" type="ORF">QYM36_000607</name>
</gene>
<evidence type="ECO:0000256" key="2">
    <source>
        <dbReference type="SAM" id="MobiDB-lite"/>
    </source>
</evidence>
<protein>
    <submittedName>
        <fullName evidence="3">Uncharacterized protein</fullName>
    </submittedName>
</protein>
<feature type="compositionally biased region" description="Low complexity" evidence="2">
    <location>
        <begin position="635"/>
        <end position="651"/>
    </location>
</feature>
<dbReference type="Proteomes" id="UP001187531">
    <property type="component" value="Unassembled WGS sequence"/>
</dbReference>
<feature type="region of interest" description="Disordered" evidence="2">
    <location>
        <begin position="605"/>
        <end position="677"/>
    </location>
</feature>
<sequence length="688" mass="77646">MYGKRVHKLLSLGVISEEAQIEKTWEEKFDQKFLGNHYREEKTKATQIPFSQLTDPVTLSWEDKRSISRSEILKKSLKDLQLLLDKCENRLDKMVSDNVPIKRQYGSSVALHKINDLSQGNVTKSLRKLFETGAGEDAGTPRGRSQHRRLQRTTSSHDYSDMRRSNSVYRLNTSHEPPQIRRSMSLASMMPINELEPIPEVPVSKIPVKTPPQTMPKPARVQQNLTKNEEIHSEIKFEQISPRECLLRDIRAHGVSKPSNENGNVIPRPIIEGRPVSKETITKVETIKSKVMVDKQTQTLVDKETQTTEEDLAANLTKMNHDPPKETLEQPVEKVSVRQISQVFSGTSRPASVELEERKLSFSSTTHNTANPIKHNTLEQRSSNEETVASSKKPIIVSDKLVEEEELPKKDTVKNARSMFENSTQSQPLVFDTYGTQKKSPNLTNFNSINRMGGACTNRSAISRTNSAPASTAHKSPIHWPTFKETSQIEKVSRTSWKTTLPKHEYSSNRSFDTDSFCSEGISDAASDIDSEISYTTRHDSFYDRDDTDYRYIPPEVLERIRSYGMTMTFFGNKMTIDDHLNFDDDDDDDADNFSLIEEEITKKPPVSRANSVQSPRIIGFIPKEDSRRKRHSSGESASSGVSSGHAGSDSEGLNDSLFTSSKTTTRNGKAKKQSGHSVAFNLKSYVM</sequence>
<reference evidence="3" key="1">
    <citation type="submission" date="2023-07" db="EMBL/GenBank/DDBJ databases">
        <title>Chromosome-level genome assembly of Artemia franciscana.</title>
        <authorList>
            <person name="Jo E."/>
        </authorList>
    </citation>
    <scope>NUCLEOTIDE SEQUENCE</scope>
    <source>
        <tissue evidence="3">Whole body</tissue>
    </source>
</reference>
<feature type="region of interest" description="Disordered" evidence="2">
    <location>
        <begin position="132"/>
        <end position="166"/>
    </location>
</feature>
<accession>A0AA88LCD7</accession>
<feature type="coiled-coil region" evidence="1">
    <location>
        <begin position="70"/>
        <end position="97"/>
    </location>
</feature>
<organism evidence="3 4">
    <name type="scientific">Artemia franciscana</name>
    <name type="common">Brine shrimp</name>
    <name type="synonym">Artemia sanfranciscana</name>
    <dbReference type="NCBI Taxonomy" id="6661"/>
    <lineage>
        <taxon>Eukaryota</taxon>
        <taxon>Metazoa</taxon>
        <taxon>Ecdysozoa</taxon>
        <taxon>Arthropoda</taxon>
        <taxon>Crustacea</taxon>
        <taxon>Branchiopoda</taxon>
        <taxon>Anostraca</taxon>
        <taxon>Artemiidae</taxon>
        <taxon>Artemia</taxon>
    </lineage>
</organism>
<evidence type="ECO:0000313" key="4">
    <source>
        <dbReference type="Proteomes" id="UP001187531"/>
    </source>
</evidence>
<feature type="compositionally biased region" description="Polar residues" evidence="2">
    <location>
        <begin position="652"/>
        <end position="668"/>
    </location>
</feature>
<keyword evidence="1" id="KW-0175">Coiled coil</keyword>
<dbReference type="EMBL" id="JAVRJZ010000002">
    <property type="protein sequence ID" value="KAK2726208.1"/>
    <property type="molecule type" value="Genomic_DNA"/>
</dbReference>
<dbReference type="AlphaFoldDB" id="A0AA88LCD7"/>
<evidence type="ECO:0000256" key="1">
    <source>
        <dbReference type="SAM" id="Coils"/>
    </source>
</evidence>